<evidence type="ECO:0000256" key="1">
    <source>
        <dbReference type="SAM" id="Phobius"/>
    </source>
</evidence>
<name>A0A450WX24_9GAMM</name>
<feature type="transmembrane region" description="Helical" evidence="1">
    <location>
        <begin position="103"/>
        <end position="128"/>
    </location>
</feature>
<sequence length="208" mass="22514">MGNNRLLQRLDSALFGSVIALHRANRIVQNKIDGCEESQFEDDERLGHSIENLHATLNLSIQRIERIENKAMNTLLGVAVAITVFGATSGLLGANGILADSSLLFRIIATGLLTIAILYLFGSGLLALQTYEIGQIYRPTLTERAPVVEEKREKTATLYAIEQNQRVGTLRSNRLSASFACLRNGLIVVVLLVIVVGVGSSAAGFPPK</sequence>
<feature type="transmembrane region" description="Helical" evidence="1">
    <location>
        <begin position="75"/>
        <end position="97"/>
    </location>
</feature>
<keyword evidence="1" id="KW-0472">Membrane</keyword>
<proteinExistence type="predicted"/>
<keyword evidence="1" id="KW-0812">Transmembrane</keyword>
<accession>A0A450WX24</accession>
<dbReference type="EMBL" id="CAADFK010000265">
    <property type="protein sequence ID" value="VFK21581.1"/>
    <property type="molecule type" value="Genomic_DNA"/>
</dbReference>
<feature type="transmembrane region" description="Helical" evidence="1">
    <location>
        <begin position="181"/>
        <end position="205"/>
    </location>
</feature>
<dbReference type="AlphaFoldDB" id="A0A450WX24"/>
<keyword evidence="1" id="KW-1133">Transmembrane helix</keyword>
<organism evidence="2">
    <name type="scientific">Candidatus Kentrum sp. LPFa</name>
    <dbReference type="NCBI Taxonomy" id="2126335"/>
    <lineage>
        <taxon>Bacteria</taxon>
        <taxon>Pseudomonadati</taxon>
        <taxon>Pseudomonadota</taxon>
        <taxon>Gammaproteobacteria</taxon>
        <taxon>Candidatus Kentrum</taxon>
    </lineage>
</organism>
<protein>
    <submittedName>
        <fullName evidence="2">Uncharacterized protein</fullName>
    </submittedName>
</protein>
<gene>
    <name evidence="2" type="ORF">BECKLPF1236B_GA0070989_12653</name>
</gene>
<reference evidence="2" key="1">
    <citation type="submission" date="2019-02" db="EMBL/GenBank/DDBJ databases">
        <authorList>
            <person name="Gruber-Vodicka R. H."/>
            <person name="Seah K. B. B."/>
        </authorList>
    </citation>
    <scope>NUCLEOTIDE SEQUENCE</scope>
    <source>
        <strain evidence="2">BECK_S313</strain>
    </source>
</reference>
<evidence type="ECO:0000313" key="2">
    <source>
        <dbReference type="EMBL" id="VFK21581.1"/>
    </source>
</evidence>